<keyword evidence="14" id="KW-1185">Reference proteome</keyword>
<evidence type="ECO:0000259" key="12">
    <source>
        <dbReference type="Pfam" id="PF13480"/>
    </source>
</evidence>
<dbReference type="PANTHER" id="PTHR36174:SF1">
    <property type="entry name" value="LIPID II:GLYCINE GLYCYLTRANSFERASE"/>
    <property type="match status" value="1"/>
</dbReference>
<evidence type="ECO:0000256" key="4">
    <source>
        <dbReference type="ARBA" id="ARBA00022960"/>
    </source>
</evidence>
<comment type="subcellular location">
    <subcellularLocation>
        <location evidence="1">Cytoplasm</location>
    </subcellularLocation>
</comment>
<evidence type="ECO:0000256" key="10">
    <source>
        <dbReference type="ARBA" id="ARBA00042933"/>
    </source>
</evidence>
<gene>
    <name evidence="13" type="ORF">DP120_08335</name>
</gene>
<dbReference type="PROSITE" id="PS51191">
    <property type="entry name" value="FEMABX"/>
    <property type="match status" value="1"/>
</dbReference>
<dbReference type="GO" id="GO:0005737">
    <property type="term" value="C:cytoplasm"/>
    <property type="evidence" value="ECO:0007669"/>
    <property type="project" value="UniProtKB-SubCell"/>
</dbReference>
<evidence type="ECO:0000313" key="14">
    <source>
        <dbReference type="Proteomes" id="UP000251002"/>
    </source>
</evidence>
<feature type="domain" description="BioF2-like acetyltransferase" evidence="12">
    <location>
        <begin position="139"/>
        <end position="270"/>
    </location>
</feature>
<keyword evidence="3 13" id="KW-0808">Transferase</keyword>
<keyword evidence="7" id="KW-0961">Cell wall biogenesis/degradation</keyword>
<dbReference type="InterPro" id="IPR016181">
    <property type="entry name" value="Acyl_CoA_acyltransferase"/>
</dbReference>
<evidence type="ECO:0000256" key="2">
    <source>
        <dbReference type="ARBA" id="ARBA00009943"/>
    </source>
</evidence>
<evidence type="ECO:0000256" key="3">
    <source>
        <dbReference type="ARBA" id="ARBA00022679"/>
    </source>
</evidence>
<evidence type="ECO:0000256" key="1">
    <source>
        <dbReference type="ARBA" id="ARBA00004496"/>
    </source>
</evidence>
<protein>
    <recommendedName>
        <fullName evidence="9">Lipid II:glycine glycyltransferase</fullName>
        <ecNumber evidence="8">2.3.2.16</ecNumber>
    </recommendedName>
    <alternativeName>
        <fullName evidence="10">Factor essential for expression of methicillin resistance X</fullName>
    </alternativeName>
</protein>
<dbReference type="InterPro" id="IPR050644">
    <property type="entry name" value="PG_Glycine_Bridge_Synth"/>
</dbReference>
<dbReference type="InterPro" id="IPR038740">
    <property type="entry name" value="BioF2-like_GNAT_dom"/>
</dbReference>
<organism evidence="13 14">
    <name type="scientific">Planococcus halotolerans</name>
    <dbReference type="NCBI Taxonomy" id="2233542"/>
    <lineage>
        <taxon>Bacteria</taxon>
        <taxon>Bacillati</taxon>
        <taxon>Bacillota</taxon>
        <taxon>Bacilli</taxon>
        <taxon>Bacillales</taxon>
        <taxon>Caryophanaceae</taxon>
        <taxon>Planococcus</taxon>
    </lineage>
</organism>
<dbReference type="GO" id="GO:0009252">
    <property type="term" value="P:peptidoglycan biosynthetic process"/>
    <property type="evidence" value="ECO:0007669"/>
    <property type="project" value="UniProtKB-KW"/>
</dbReference>
<comment type="catalytic activity">
    <reaction evidence="11">
        <text>beta-D-GlcNAc-(1-&gt;4)-Mur2Ac(oyl-L-Ala-D-isoglutaminyl-L-Lys-D-Ala-D-Ala)-di-trans,octa-cis-undecaprenyl diphosphate + glycyl-tRNA(Gly) = beta-D-GlcNAc-(1-&gt;4)-Mur2Ac(oyl-L-Ala-D-isoglutaminyl-L-Lys-(N(6)-Gly)-D-Ala-D-Ala)-di-trans,octa-cis-undecaprenyl diphosphate + tRNA(Gly) + H(+)</text>
        <dbReference type="Rhea" id="RHEA:30435"/>
        <dbReference type="Rhea" id="RHEA-COMP:9664"/>
        <dbReference type="Rhea" id="RHEA-COMP:9683"/>
        <dbReference type="ChEBI" id="CHEBI:15378"/>
        <dbReference type="ChEBI" id="CHEBI:62233"/>
        <dbReference type="ChEBI" id="CHEBI:62234"/>
        <dbReference type="ChEBI" id="CHEBI:78442"/>
        <dbReference type="ChEBI" id="CHEBI:78522"/>
        <dbReference type="EC" id="2.3.2.16"/>
    </reaction>
</comment>
<dbReference type="Gene3D" id="3.40.630.30">
    <property type="match status" value="1"/>
</dbReference>
<dbReference type="AlphaFoldDB" id="A0A365L2C0"/>
<keyword evidence="6" id="KW-0012">Acyltransferase</keyword>
<dbReference type="Pfam" id="PF13480">
    <property type="entry name" value="Acetyltransf_6"/>
    <property type="match status" value="1"/>
</dbReference>
<dbReference type="EMBL" id="QLZR01000002">
    <property type="protein sequence ID" value="RAZ79601.1"/>
    <property type="molecule type" value="Genomic_DNA"/>
</dbReference>
<evidence type="ECO:0000256" key="7">
    <source>
        <dbReference type="ARBA" id="ARBA00023316"/>
    </source>
</evidence>
<sequence length="342" mass="39405">MSELFFTQDYGKLYEKMEKGVCEVFKFSHPFGIVHHLFIKREIPYTAAGEKFYDAITPYGYGGPVIKNCKKGGKTELVRQFQQAFANYCKKQNIVSEFIRFHPILQNVEDFREFYETAYMRETTGTTLKDHEDPVASEFSKSARKTIRKALKAGVEYRVTVNPGSLGTFKEIYYATMKRLNADSYYYFDDKYFSNCLKYFGDRIVLVEALYEGEVIGAELHFLCGSFMHTHLSGTVENCNHLSPVYVMTYAAALWGKENGIDLIHAGGGVTNNPEDTLYLFKKKFGQNTNFQFHIGKKIWNPEIYKLLCEEAEVSTEEEFFPAYRAKASKLMPQEEGILIEQ</sequence>
<dbReference type="PANTHER" id="PTHR36174">
    <property type="entry name" value="LIPID II:GLYCINE GLYCYLTRANSFERASE"/>
    <property type="match status" value="1"/>
</dbReference>
<evidence type="ECO:0000256" key="5">
    <source>
        <dbReference type="ARBA" id="ARBA00022984"/>
    </source>
</evidence>
<dbReference type="SUPFAM" id="SSF55729">
    <property type="entry name" value="Acyl-CoA N-acyltransferases (Nat)"/>
    <property type="match status" value="1"/>
</dbReference>
<name>A0A365L2C0_9BACL</name>
<evidence type="ECO:0000256" key="11">
    <source>
        <dbReference type="ARBA" id="ARBA00048654"/>
    </source>
</evidence>
<dbReference type="InterPro" id="IPR003447">
    <property type="entry name" value="FEMABX"/>
</dbReference>
<keyword evidence="4" id="KW-0133">Cell shape</keyword>
<evidence type="ECO:0000256" key="9">
    <source>
        <dbReference type="ARBA" id="ARBA00040679"/>
    </source>
</evidence>
<dbReference type="GO" id="GO:0071555">
    <property type="term" value="P:cell wall organization"/>
    <property type="evidence" value="ECO:0007669"/>
    <property type="project" value="UniProtKB-KW"/>
</dbReference>
<accession>A0A365L2C0</accession>
<keyword evidence="5" id="KW-0573">Peptidoglycan synthesis</keyword>
<reference evidence="13 14" key="1">
    <citation type="submission" date="2018-06" db="EMBL/GenBank/DDBJ databases">
        <title>The draft genome sequences of strains SCU63 and S1.</title>
        <authorList>
            <person name="Gan L."/>
        </authorList>
    </citation>
    <scope>NUCLEOTIDE SEQUENCE [LARGE SCALE GENOMIC DNA]</scope>
    <source>
        <strain evidence="13 14">SCU63</strain>
    </source>
</reference>
<dbReference type="Proteomes" id="UP000251002">
    <property type="component" value="Unassembled WGS sequence"/>
</dbReference>
<proteinExistence type="inferred from homology"/>
<dbReference type="RefSeq" id="WP_112223168.1">
    <property type="nucleotide sequence ID" value="NZ_CP196859.1"/>
</dbReference>
<dbReference type="GO" id="GO:0016755">
    <property type="term" value="F:aminoacyltransferase activity"/>
    <property type="evidence" value="ECO:0007669"/>
    <property type="project" value="InterPro"/>
</dbReference>
<dbReference type="GO" id="GO:0008360">
    <property type="term" value="P:regulation of cell shape"/>
    <property type="evidence" value="ECO:0007669"/>
    <property type="project" value="UniProtKB-KW"/>
</dbReference>
<evidence type="ECO:0000256" key="8">
    <source>
        <dbReference type="ARBA" id="ARBA00039074"/>
    </source>
</evidence>
<evidence type="ECO:0000313" key="13">
    <source>
        <dbReference type="EMBL" id="RAZ79601.1"/>
    </source>
</evidence>
<comment type="caution">
    <text evidence="13">The sequence shown here is derived from an EMBL/GenBank/DDBJ whole genome shotgun (WGS) entry which is preliminary data.</text>
</comment>
<evidence type="ECO:0000256" key="6">
    <source>
        <dbReference type="ARBA" id="ARBA00023315"/>
    </source>
</evidence>
<dbReference type="EC" id="2.3.2.16" evidence="8"/>
<comment type="similarity">
    <text evidence="2">Belongs to the FemABX family.</text>
</comment>